<proteinExistence type="predicted"/>
<protein>
    <submittedName>
        <fullName evidence="2">Uncharacterized protein</fullName>
    </submittedName>
</protein>
<evidence type="ECO:0000256" key="1">
    <source>
        <dbReference type="SAM" id="Phobius"/>
    </source>
</evidence>
<evidence type="ECO:0000313" key="2">
    <source>
        <dbReference type="EMBL" id="VAV83040.1"/>
    </source>
</evidence>
<feature type="transmembrane region" description="Helical" evidence="1">
    <location>
        <begin position="44"/>
        <end position="62"/>
    </location>
</feature>
<feature type="transmembrane region" description="Helical" evidence="1">
    <location>
        <begin position="20"/>
        <end position="38"/>
    </location>
</feature>
<keyword evidence="1" id="KW-1133">Transmembrane helix</keyword>
<sequence length="66" mass="7158">MTVVRSERKRPVRGIKRKVLGVSLLSVGMLNTMLTLKSGVAPDGFNYLIIGAGLLLFCSGLLRRSP</sequence>
<dbReference type="EMBL" id="UOEA01000034">
    <property type="protein sequence ID" value="VAV83040.1"/>
    <property type="molecule type" value="Genomic_DNA"/>
</dbReference>
<organism evidence="2">
    <name type="scientific">hydrothermal vent metagenome</name>
    <dbReference type="NCBI Taxonomy" id="652676"/>
    <lineage>
        <taxon>unclassified sequences</taxon>
        <taxon>metagenomes</taxon>
        <taxon>ecological metagenomes</taxon>
    </lineage>
</organism>
<gene>
    <name evidence="2" type="ORF">MNBD_DELTA01-695</name>
</gene>
<keyword evidence="1" id="KW-0812">Transmembrane</keyword>
<dbReference type="AlphaFoldDB" id="A0A3B0QN45"/>
<keyword evidence="1" id="KW-0472">Membrane</keyword>
<accession>A0A3B0QN45</accession>
<name>A0A3B0QN45_9ZZZZ</name>
<reference evidence="2" key="1">
    <citation type="submission" date="2018-06" db="EMBL/GenBank/DDBJ databases">
        <authorList>
            <person name="Zhirakovskaya E."/>
        </authorList>
    </citation>
    <scope>NUCLEOTIDE SEQUENCE</scope>
</reference>